<gene>
    <name evidence="1" type="ORF">BDN72DRAFT_962022</name>
</gene>
<evidence type="ECO:0000313" key="2">
    <source>
        <dbReference type="Proteomes" id="UP000308600"/>
    </source>
</evidence>
<name>A0ACD3AJM2_9AGAR</name>
<dbReference type="EMBL" id="ML208416">
    <property type="protein sequence ID" value="TFK66068.1"/>
    <property type="molecule type" value="Genomic_DNA"/>
</dbReference>
<reference evidence="1 2" key="1">
    <citation type="journal article" date="2019" name="Nat. Ecol. Evol.">
        <title>Megaphylogeny resolves global patterns of mushroom evolution.</title>
        <authorList>
            <person name="Varga T."/>
            <person name="Krizsan K."/>
            <person name="Foldi C."/>
            <person name="Dima B."/>
            <person name="Sanchez-Garcia M."/>
            <person name="Sanchez-Ramirez S."/>
            <person name="Szollosi G.J."/>
            <person name="Szarkandi J.G."/>
            <person name="Papp V."/>
            <person name="Albert L."/>
            <person name="Andreopoulos W."/>
            <person name="Angelini C."/>
            <person name="Antonin V."/>
            <person name="Barry K.W."/>
            <person name="Bougher N.L."/>
            <person name="Buchanan P."/>
            <person name="Buyck B."/>
            <person name="Bense V."/>
            <person name="Catcheside P."/>
            <person name="Chovatia M."/>
            <person name="Cooper J."/>
            <person name="Damon W."/>
            <person name="Desjardin D."/>
            <person name="Finy P."/>
            <person name="Geml J."/>
            <person name="Haridas S."/>
            <person name="Hughes K."/>
            <person name="Justo A."/>
            <person name="Karasinski D."/>
            <person name="Kautmanova I."/>
            <person name="Kiss B."/>
            <person name="Kocsube S."/>
            <person name="Kotiranta H."/>
            <person name="LaButti K.M."/>
            <person name="Lechner B.E."/>
            <person name="Liimatainen K."/>
            <person name="Lipzen A."/>
            <person name="Lukacs Z."/>
            <person name="Mihaltcheva S."/>
            <person name="Morgado L.N."/>
            <person name="Niskanen T."/>
            <person name="Noordeloos M.E."/>
            <person name="Ohm R.A."/>
            <person name="Ortiz-Santana B."/>
            <person name="Ovrebo C."/>
            <person name="Racz N."/>
            <person name="Riley R."/>
            <person name="Savchenko A."/>
            <person name="Shiryaev A."/>
            <person name="Soop K."/>
            <person name="Spirin V."/>
            <person name="Szebenyi C."/>
            <person name="Tomsovsky M."/>
            <person name="Tulloss R.E."/>
            <person name="Uehling J."/>
            <person name="Grigoriev I.V."/>
            <person name="Vagvolgyi C."/>
            <person name="Papp T."/>
            <person name="Martin F.M."/>
            <person name="Miettinen O."/>
            <person name="Hibbett D.S."/>
            <person name="Nagy L.G."/>
        </authorList>
    </citation>
    <scope>NUCLEOTIDE SEQUENCE [LARGE SCALE GENOMIC DNA]</scope>
    <source>
        <strain evidence="1 2">NL-1719</strain>
    </source>
</reference>
<proteinExistence type="predicted"/>
<accession>A0ACD3AJM2</accession>
<dbReference type="Proteomes" id="UP000308600">
    <property type="component" value="Unassembled WGS sequence"/>
</dbReference>
<keyword evidence="2" id="KW-1185">Reference proteome</keyword>
<organism evidence="1 2">
    <name type="scientific">Pluteus cervinus</name>
    <dbReference type="NCBI Taxonomy" id="181527"/>
    <lineage>
        <taxon>Eukaryota</taxon>
        <taxon>Fungi</taxon>
        <taxon>Dikarya</taxon>
        <taxon>Basidiomycota</taxon>
        <taxon>Agaricomycotina</taxon>
        <taxon>Agaricomycetes</taxon>
        <taxon>Agaricomycetidae</taxon>
        <taxon>Agaricales</taxon>
        <taxon>Pluteineae</taxon>
        <taxon>Pluteaceae</taxon>
        <taxon>Pluteus</taxon>
    </lineage>
</organism>
<protein>
    <submittedName>
        <fullName evidence="1">Uncharacterized protein</fullName>
    </submittedName>
</protein>
<sequence length="155" mass="16181">MSCDPPYEELRDRAIQRKYGEGSYPDTVKLFPESAMIAVLVFWSKEFEEAWNRPDMKTSFGVGAMLVIPGLNVIGFSAAGPVAGSIAAGIQSSIGVIEAGSLFAWCQSAAMGGYAAARLATAGGTGAGAAVASGVVSSLAKPDVWKKFNEVVRKN</sequence>
<evidence type="ECO:0000313" key="1">
    <source>
        <dbReference type="EMBL" id="TFK66068.1"/>
    </source>
</evidence>